<protein>
    <submittedName>
        <fullName evidence="2">Uncharacterized protein</fullName>
    </submittedName>
</protein>
<feature type="compositionally biased region" description="Polar residues" evidence="1">
    <location>
        <begin position="144"/>
        <end position="160"/>
    </location>
</feature>
<feature type="compositionally biased region" description="Basic residues" evidence="1">
    <location>
        <begin position="133"/>
        <end position="143"/>
    </location>
</feature>
<comment type="caution">
    <text evidence="2">The sequence shown here is derived from an EMBL/GenBank/DDBJ whole genome shotgun (WGS) entry which is preliminary data.</text>
</comment>
<accession>S9UPA1</accession>
<organism evidence="2 3">
    <name type="scientific">Strigomonas culicis</name>
    <dbReference type="NCBI Taxonomy" id="28005"/>
    <lineage>
        <taxon>Eukaryota</taxon>
        <taxon>Discoba</taxon>
        <taxon>Euglenozoa</taxon>
        <taxon>Kinetoplastea</taxon>
        <taxon>Metakinetoplastina</taxon>
        <taxon>Trypanosomatida</taxon>
        <taxon>Trypanosomatidae</taxon>
        <taxon>Strigomonadinae</taxon>
        <taxon>Strigomonas</taxon>
    </lineage>
</organism>
<name>S9UPA1_9TRYP</name>
<gene>
    <name evidence="2" type="ORF">STCU_11190</name>
</gene>
<reference evidence="2 3" key="1">
    <citation type="journal article" date="2013" name="PLoS ONE">
        <title>Predicting the Proteins of Angomonas deanei, Strigomonas culicis and Their Respective Endosymbionts Reveals New Aspects of the Trypanosomatidae Family.</title>
        <authorList>
            <person name="Motta M.C."/>
            <person name="Martins A.C."/>
            <person name="de Souza S.S."/>
            <person name="Catta-Preta C.M."/>
            <person name="Silva R."/>
            <person name="Klein C.C."/>
            <person name="de Almeida L.G."/>
            <person name="de Lima Cunha O."/>
            <person name="Ciapina L.P."/>
            <person name="Brocchi M."/>
            <person name="Colabardini A.C."/>
            <person name="de Araujo Lima B."/>
            <person name="Machado C.R."/>
            <person name="de Almeida Soares C.M."/>
            <person name="Probst C.M."/>
            <person name="de Menezes C.B."/>
            <person name="Thompson C.E."/>
            <person name="Bartholomeu D.C."/>
            <person name="Gradia D.F."/>
            <person name="Pavoni D.P."/>
            <person name="Grisard E.C."/>
            <person name="Fantinatti-Garboggini F."/>
            <person name="Marchini F.K."/>
            <person name="Rodrigues-Luiz G.F."/>
            <person name="Wagner G."/>
            <person name="Goldman G.H."/>
            <person name="Fietto J.L."/>
            <person name="Elias M.C."/>
            <person name="Goldman M.H."/>
            <person name="Sagot M.F."/>
            <person name="Pereira M."/>
            <person name="Stoco P.H."/>
            <person name="de Mendonca-Neto R.P."/>
            <person name="Teixeira S.M."/>
            <person name="Maciel T.E."/>
            <person name="de Oliveira Mendes T.A."/>
            <person name="Urmenyi T.P."/>
            <person name="de Souza W."/>
            <person name="Schenkman S."/>
            <person name="de Vasconcelos A.T."/>
        </authorList>
    </citation>
    <scope>NUCLEOTIDE SEQUENCE [LARGE SCALE GENOMIC DNA]</scope>
</reference>
<sequence>MDTGGKTDTERLKRWLFVQCVRDAMGLSAHFDVAASDLSGEDEEGRARRRRKSDSTQQPSEDDDGASEAAREERENELIEFYSDGGHEENIQFVLELFGSYWDVESSAFRFKRHEGGHGREALPIAGPESSKKRMLKAKRRKSTGTSGAMSDGNRGSSHSPDADGAVASAELDWRQDMMAIEQMFEHTPHTET</sequence>
<proteinExistence type="predicted"/>
<dbReference type="Proteomes" id="UP000015354">
    <property type="component" value="Unassembled WGS sequence"/>
</dbReference>
<keyword evidence="3" id="KW-1185">Reference proteome</keyword>
<dbReference type="EMBL" id="ATMH01011094">
    <property type="protein sequence ID" value="EPY16501.1"/>
    <property type="molecule type" value="Genomic_DNA"/>
</dbReference>
<evidence type="ECO:0000313" key="2">
    <source>
        <dbReference type="EMBL" id="EPY16501.1"/>
    </source>
</evidence>
<dbReference type="AlphaFoldDB" id="S9UPA1"/>
<feature type="region of interest" description="Disordered" evidence="1">
    <location>
        <begin position="36"/>
        <end position="74"/>
    </location>
</feature>
<feature type="region of interest" description="Disordered" evidence="1">
    <location>
        <begin position="118"/>
        <end position="171"/>
    </location>
</feature>
<evidence type="ECO:0000313" key="3">
    <source>
        <dbReference type="Proteomes" id="UP000015354"/>
    </source>
</evidence>
<evidence type="ECO:0000256" key="1">
    <source>
        <dbReference type="SAM" id="MobiDB-lite"/>
    </source>
</evidence>